<dbReference type="EMBL" id="MU128993">
    <property type="protein sequence ID" value="KAF9511909.1"/>
    <property type="molecule type" value="Genomic_DNA"/>
</dbReference>
<sequence length="177" mass="19560">MSPPVADDRALQRIMARDSKASMSSISHLSFAVLSHSSRMPSYRSRMRRRTWAALMGRPLLLQFPLMRLVPTGLPASKAVAGQNFEASISGVKWCEVTARSYLGRALLIFPADDVRPTTSTGCLPSNSPIFGLSDAFEHDIEDFATAVHCETPNPPPESQVFIGQCRPHSNICRFRK</sequence>
<evidence type="ECO:0000313" key="2">
    <source>
        <dbReference type="Proteomes" id="UP000886523"/>
    </source>
</evidence>
<reference evidence="1" key="1">
    <citation type="journal article" date="2020" name="Nat. Commun.">
        <title>Large-scale genome sequencing of mycorrhizal fungi provides insights into the early evolution of symbiotic traits.</title>
        <authorList>
            <person name="Miyauchi S."/>
            <person name="Kiss E."/>
            <person name="Kuo A."/>
            <person name="Drula E."/>
            <person name="Kohler A."/>
            <person name="Sanchez-Garcia M."/>
            <person name="Morin E."/>
            <person name="Andreopoulos B."/>
            <person name="Barry K.W."/>
            <person name="Bonito G."/>
            <person name="Buee M."/>
            <person name="Carver A."/>
            <person name="Chen C."/>
            <person name="Cichocki N."/>
            <person name="Clum A."/>
            <person name="Culley D."/>
            <person name="Crous P.W."/>
            <person name="Fauchery L."/>
            <person name="Girlanda M."/>
            <person name="Hayes R.D."/>
            <person name="Keri Z."/>
            <person name="LaButti K."/>
            <person name="Lipzen A."/>
            <person name="Lombard V."/>
            <person name="Magnuson J."/>
            <person name="Maillard F."/>
            <person name="Murat C."/>
            <person name="Nolan M."/>
            <person name="Ohm R.A."/>
            <person name="Pangilinan J."/>
            <person name="Pereira M.F."/>
            <person name="Perotto S."/>
            <person name="Peter M."/>
            <person name="Pfister S."/>
            <person name="Riley R."/>
            <person name="Sitrit Y."/>
            <person name="Stielow J.B."/>
            <person name="Szollosi G."/>
            <person name="Zifcakova L."/>
            <person name="Stursova M."/>
            <person name="Spatafora J.W."/>
            <person name="Tedersoo L."/>
            <person name="Vaario L.M."/>
            <person name="Yamada A."/>
            <person name="Yan M."/>
            <person name="Wang P."/>
            <person name="Xu J."/>
            <person name="Bruns T."/>
            <person name="Baldrian P."/>
            <person name="Vilgalys R."/>
            <person name="Dunand C."/>
            <person name="Henrissat B."/>
            <person name="Grigoriev I.V."/>
            <person name="Hibbett D."/>
            <person name="Nagy L.G."/>
            <person name="Martin F.M."/>
        </authorList>
    </citation>
    <scope>NUCLEOTIDE SEQUENCE</scope>
    <source>
        <strain evidence="1">UP504</strain>
    </source>
</reference>
<comment type="caution">
    <text evidence="1">The sequence shown here is derived from an EMBL/GenBank/DDBJ whole genome shotgun (WGS) entry which is preliminary data.</text>
</comment>
<protein>
    <submittedName>
        <fullName evidence="1">Uncharacterized protein</fullName>
    </submittedName>
</protein>
<proteinExistence type="predicted"/>
<name>A0A9P6ATS4_9AGAM</name>
<dbReference type="Proteomes" id="UP000886523">
    <property type="component" value="Unassembled WGS sequence"/>
</dbReference>
<accession>A0A9P6ATS4</accession>
<organism evidence="1 2">
    <name type="scientific">Hydnum rufescens UP504</name>
    <dbReference type="NCBI Taxonomy" id="1448309"/>
    <lineage>
        <taxon>Eukaryota</taxon>
        <taxon>Fungi</taxon>
        <taxon>Dikarya</taxon>
        <taxon>Basidiomycota</taxon>
        <taxon>Agaricomycotina</taxon>
        <taxon>Agaricomycetes</taxon>
        <taxon>Cantharellales</taxon>
        <taxon>Hydnaceae</taxon>
        <taxon>Hydnum</taxon>
    </lineage>
</organism>
<keyword evidence="2" id="KW-1185">Reference proteome</keyword>
<dbReference type="AlphaFoldDB" id="A0A9P6ATS4"/>
<gene>
    <name evidence="1" type="ORF">BS47DRAFT_1394609</name>
</gene>
<evidence type="ECO:0000313" key="1">
    <source>
        <dbReference type="EMBL" id="KAF9511909.1"/>
    </source>
</evidence>